<evidence type="ECO:0000256" key="1">
    <source>
        <dbReference type="SAM" id="Phobius"/>
    </source>
</evidence>
<dbReference type="KEGG" id="fit:Fi14EGH31_00270"/>
<dbReference type="AlphaFoldDB" id="A0A7I8E191"/>
<accession>A0A7I8E191</accession>
<dbReference type="Proteomes" id="UP000593842">
    <property type="component" value="Chromosome"/>
</dbReference>
<keyword evidence="1" id="KW-0812">Transmembrane</keyword>
<keyword evidence="1" id="KW-0472">Membrane</keyword>
<proteinExistence type="predicted"/>
<reference evidence="3" key="1">
    <citation type="submission" date="2020-09" db="EMBL/GenBank/DDBJ databases">
        <title>Complete genome sequencing of Faecalibacillus intestinalis strain 14EGH31.</title>
        <authorList>
            <person name="Sakamoto M."/>
            <person name="Murakami T."/>
            <person name="Mori H."/>
        </authorList>
    </citation>
    <scope>NUCLEOTIDE SEQUENCE [LARGE SCALE GENOMIC DNA]</scope>
    <source>
        <strain evidence="3">14EGH31</strain>
    </source>
</reference>
<name>A0A7I8E191_9FIRM</name>
<keyword evidence="1" id="KW-1133">Transmembrane helix</keyword>
<gene>
    <name evidence="2" type="ORF">Fi14EGH31_00270</name>
</gene>
<protein>
    <submittedName>
        <fullName evidence="2">Uncharacterized protein</fullName>
    </submittedName>
</protein>
<evidence type="ECO:0000313" key="2">
    <source>
        <dbReference type="EMBL" id="BCL56315.1"/>
    </source>
</evidence>
<sequence>MNKKGMFIMCLGLLMMLLAGSVVYFGKSYFEYKLREE</sequence>
<organism evidence="2 3">
    <name type="scientific">Faecalibacillus intestinalis</name>
    <dbReference type="NCBI Taxonomy" id="1982626"/>
    <lineage>
        <taxon>Bacteria</taxon>
        <taxon>Bacillati</taxon>
        <taxon>Bacillota</taxon>
        <taxon>Erysipelotrichia</taxon>
        <taxon>Erysipelotrichales</taxon>
        <taxon>Coprobacillaceae</taxon>
        <taxon>Faecalibacillus</taxon>
    </lineage>
</organism>
<dbReference type="EMBL" id="AP024085">
    <property type="protein sequence ID" value="BCL56315.1"/>
    <property type="molecule type" value="Genomic_DNA"/>
</dbReference>
<feature type="transmembrane region" description="Helical" evidence="1">
    <location>
        <begin position="6"/>
        <end position="25"/>
    </location>
</feature>
<evidence type="ECO:0000313" key="3">
    <source>
        <dbReference type="Proteomes" id="UP000593842"/>
    </source>
</evidence>